<dbReference type="EMBL" id="JAOB01000011">
    <property type="protein sequence ID" value="EUA73305.1"/>
    <property type="molecule type" value="Genomic_DNA"/>
</dbReference>
<gene>
    <name evidence="1" type="ORF">I553_9461</name>
</gene>
<comment type="caution">
    <text evidence="1">The sequence shown here is derived from an EMBL/GenBank/DDBJ whole genome shotgun (WGS) entry which is preliminary data.</text>
</comment>
<evidence type="ECO:0000313" key="1">
    <source>
        <dbReference type="EMBL" id="EUA73305.1"/>
    </source>
</evidence>
<accession>X8E0H9</accession>
<dbReference type="AlphaFoldDB" id="X8E0H9"/>
<proteinExistence type="predicted"/>
<reference evidence="1" key="1">
    <citation type="submission" date="2014-01" db="EMBL/GenBank/DDBJ databases">
        <authorList>
            <person name="Brown-Elliot B."/>
            <person name="Wallace R."/>
            <person name="Lenaerts A."/>
            <person name="Ordway D."/>
            <person name="DeGroote M.A."/>
            <person name="Parker T."/>
            <person name="Sizemore C."/>
            <person name="Tallon L.J."/>
            <person name="Sadzewicz L.K."/>
            <person name="Sengamalay N."/>
            <person name="Fraser C.M."/>
            <person name="Hine E."/>
            <person name="Shefchek K.A."/>
            <person name="Das S.P."/>
            <person name="Tettelin H."/>
        </authorList>
    </citation>
    <scope>NUCLEOTIDE SEQUENCE [LARGE SCALE GENOMIC DNA]</scope>
    <source>
        <strain evidence="1">4042</strain>
    </source>
</reference>
<organism evidence="1">
    <name type="scientific">Mycobacterium xenopi 4042</name>
    <dbReference type="NCBI Taxonomy" id="1299334"/>
    <lineage>
        <taxon>Bacteria</taxon>
        <taxon>Bacillati</taxon>
        <taxon>Actinomycetota</taxon>
        <taxon>Actinomycetes</taxon>
        <taxon>Mycobacteriales</taxon>
        <taxon>Mycobacteriaceae</taxon>
        <taxon>Mycobacterium</taxon>
    </lineage>
</organism>
<protein>
    <submittedName>
        <fullName evidence="1">Uncharacterized protein</fullName>
    </submittedName>
</protein>
<sequence length="42" mass="4416">MGVRGDAAVAPGYHSDGQHDEFFAVSVQRAWVSAALLNCANP</sequence>
<name>X8E0H9_MYCXE</name>